<protein>
    <submittedName>
        <fullName evidence="1">Uncharacterized protein</fullName>
    </submittedName>
</protein>
<dbReference type="Proteomes" id="UP000052068">
    <property type="component" value="Unassembled WGS sequence"/>
</dbReference>
<comment type="caution">
    <text evidence="1">The sequence shown here is derived from an EMBL/GenBank/DDBJ whole genome shotgun (WGS) entry which is preliminary data.</text>
</comment>
<accession>A0ABR5CUW0</accession>
<organism evidence="1 2">
    <name type="scientific">Rhizobium nepotum 39/7</name>
    <dbReference type="NCBI Taxonomy" id="1368418"/>
    <lineage>
        <taxon>Bacteria</taxon>
        <taxon>Pseudomonadati</taxon>
        <taxon>Pseudomonadota</taxon>
        <taxon>Alphaproteobacteria</taxon>
        <taxon>Hyphomicrobiales</taxon>
        <taxon>Rhizobiaceae</taxon>
        <taxon>Rhizobium/Agrobacterium group</taxon>
        <taxon>Rhizobium</taxon>
    </lineage>
</organism>
<proteinExistence type="predicted"/>
<gene>
    <name evidence="1" type="ORF">RS75_07930</name>
</gene>
<evidence type="ECO:0000313" key="2">
    <source>
        <dbReference type="Proteomes" id="UP000052068"/>
    </source>
</evidence>
<dbReference type="EMBL" id="JWJH01000006">
    <property type="protein sequence ID" value="KJF68392.1"/>
    <property type="molecule type" value="Genomic_DNA"/>
</dbReference>
<reference evidence="1 2" key="1">
    <citation type="submission" date="2015-03" db="EMBL/GenBank/DDBJ databases">
        <title>Draft Genome Sequences of Agrobacterium nepotum Strain 39/7T (= CFBP 7436T = LMG 26435T) and Agrobacterium sp. Strain KFB 330 (= CFBP 8308 = LMG 28674).</title>
        <authorList>
            <person name="Kuzmanovic N."/>
            <person name="Pulawska J."/>
            <person name="Obradovic A."/>
        </authorList>
    </citation>
    <scope>NUCLEOTIDE SEQUENCE [LARGE SCALE GENOMIC DNA]</scope>
    <source>
        <strain evidence="1 2">39/7</strain>
    </source>
</reference>
<name>A0ABR5CUW0_9HYPH</name>
<evidence type="ECO:0000313" key="1">
    <source>
        <dbReference type="EMBL" id="KJF68392.1"/>
    </source>
</evidence>
<sequence length="81" mass="9434">MLPACQGRRKNHKQIRPFQQNYGSFVCFALAKSVNILRSNRMTRFLKRREDDRDDGTELVLDQITAGGLMRFMAKTAQRMV</sequence>
<keyword evidence="2" id="KW-1185">Reference proteome</keyword>